<dbReference type="AlphaFoldDB" id="A0AAU9NKU8"/>
<keyword evidence="2" id="KW-1185">Reference proteome</keyword>
<reference evidence="1 2" key="1">
    <citation type="submission" date="2022-01" db="EMBL/GenBank/DDBJ databases">
        <authorList>
            <person name="Xiong W."/>
            <person name="Schranz E."/>
        </authorList>
    </citation>
    <scope>NUCLEOTIDE SEQUENCE [LARGE SCALE GENOMIC DNA]</scope>
</reference>
<accession>A0AAU9NKU8</accession>
<evidence type="ECO:0000313" key="1">
    <source>
        <dbReference type="EMBL" id="CAH1438436.1"/>
    </source>
</evidence>
<dbReference type="Proteomes" id="UP001157418">
    <property type="component" value="Unassembled WGS sequence"/>
</dbReference>
<proteinExistence type="predicted"/>
<evidence type="ECO:0000313" key="2">
    <source>
        <dbReference type="Proteomes" id="UP001157418"/>
    </source>
</evidence>
<name>A0AAU9NKU8_9ASTR</name>
<sequence>MEGVLDFDNFDVELDEGLLKKKSSRCTDDFLTSLCLEDGDEDFIIPVFENVEDNTTPVEEEPLDDEQVEDEALDEGGIIVRLSLSITPMIQT</sequence>
<dbReference type="EMBL" id="CAKMRJ010004445">
    <property type="protein sequence ID" value="CAH1438436.1"/>
    <property type="molecule type" value="Genomic_DNA"/>
</dbReference>
<protein>
    <submittedName>
        <fullName evidence="1">Uncharacterized protein</fullName>
    </submittedName>
</protein>
<organism evidence="1 2">
    <name type="scientific">Lactuca virosa</name>
    <dbReference type="NCBI Taxonomy" id="75947"/>
    <lineage>
        <taxon>Eukaryota</taxon>
        <taxon>Viridiplantae</taxon>
        <taxon>Streptophyta</taxon>
        <taxon>Embryophyta</taxon>
        <taxon>Tracheophyta</taxon>
        <taxon>Spermatophyta</taxon>
        <taxon>Magnoliopsida</taxon>
        <taxon>eudicotyledons</taxon>
        <taxon>Gunneridae</taxon>
        <taxon>Pentapetalae</taxon>
        <taxon>asterids</taxon>
        <taxon>campanulids</taxon>
        <taxon>Asterales</taxon>
        <taxon>Asteraceae</taxon>
        <taxon>Cichorioideae</taxon>
        <taxon>Cichorieae</taxon>
        <taxon>Lactucinae</taxon>
        <taxon>Lactuca</taxon>
    </lineage>
</organism>
<gene>
    <name evidence="1" type="ORF">LVIROSA_LOCUS24699</name>
</gene>
<comment type="caution">
    <text evidence="1">The sequence shown here is derived from an EMBL/GenBank/DDBJ whole genome shotgun (WGS) entry which is preliminary data.</text>
</comment>